<dbReference type="EMBL" id="FP929003">
    <property type="protein sequence ID" value="CBK43491.1"/>
    <property type="molecule type" value="Genomic_DNA"/>
</dbReference>
<dbReference type="HOGENOM" id="CLU_1988584_0_0_0"/>
<keyword evidence="2" id="KW-1185">Reference proteome</keyword>
<evidence type="ECO:0000313" key="1">
    <source>
        <dbReference type="EMBL" id="CBK43491.1"/>
    </source>
</evidence>
<sequence>MLSTMRLHVLSGTQAAAAPPGDRAQFGKVRNKQSRRIGTIVFMVDHCTKTSRWRRAIKFRAWASRAHDSQLTAAIERYLREERLSTITRHLFDSHIPHETRGHPSVSEYALPLQKSERCVLFDTP</sequence>
<dbReference type="KEGG" id="nde:NIDE3816"/>
<proteinExistence type="predicted"/>
<dbReference type="Proteomes" id="UP000001660">
    <property type="component" value="Chromosome"/>
</dbReference>
<dbReference type="AlphaFoldDB" id="D8PJB7"/>
<accession>D8PJB7</accession>
<protein>
    <submittedName>
        <fullName evidence="1">Uncharacterized protein</fullName>
    </submittedName>
</protein>
<dbReference type="STRING" id="330214.NIDE3816"/>
<organism evidence="1 2">
    <name type="scientific">Nitrospira defluvii</name>
    <dbReference type="NCBI Taxonomy" id="330214"/>
    <lineage>
        <taxon>Bacteria</taxon>
        <taxon>Pseudomonadati</taxon>
        <taxon>Nitrospirota</taxon>
        <taxon>Nitrospiria</taxon>
        <taxon>Nitrospirales</taxon>
        <taxon>Nitrospiraceae</taxon>
        <taxon>Nitrospira</taxon>
    </lineage>
</organism>
<gene>
    <name evidence="1" type="ORF">NIDE3816</name>
</gene>
<reference evidence="1 2" key="1">
    <citation type="journal article" date="2010" name="Proc. Natl. Acad. Sci. U.S.A.">
        <title>A Nitrospira metagenome illuminates the physiology and evolution of globally important nitrite-oxidizing bacteria.</title>
        <authorList>
            <person name="Lucker S."/>
            <person name="Wagner M."/>
            <person name="Maixner F."/>
            <person name="Pelletier E."/>
            <person name="Koch H."/>
            <person name="Vacherie B."/>
            <person name="Rattei T."/>
            <person name="Sinninghe Damste J."/>
            <person name="Spieck E."/>
            <person name="Le Paslier D."/>
            <person name="Daims H."/>
        </authorList>
    </citation>
    <scope>NUCLEOTIDE SEQUENCE [LARGE SCALE GENOMIC DNA]</scope>
</reference>
<evidence type="ECO:0000313" key="2">
    <source>
        <dbReference type="Proteomes" id="UP000001660"/>
    </source>
</evidence>
<name>D8PJB7_9BACT</name>